<feature type="transmembrane region" description="Helical" evidence="1">
    <location>
        <begin position="245"/>
        <end position="271"/>
    </location>
</feature>
<dbReference type="Proteomes" id="UP000593846">
    <property type="component" value="Chromosome"/>
</dbReference>
<feature type="transmembrane region" description="Helical" evidence="1">
    <location>
        <begin position="358"/>
        <end position="376"/>
    </location>
</feature>
<evidence type="ECO:0000313" key="3">
    <source>
        <dbReference type="EMBL" id="QOV23352.1"/>
    </source>
</evidence>
<accession>A0A7S6RGY8</accession>
<feature type="transmembrane region" description="Helical" evidence="1">
    <location>
        <begin position="12"/>
        <end position="32"/>
    </location>
</feature>
<dbReference type="InterPro" id="IPR038731">
    <property type="entry name" value="RgtA/B/C-like"/>
</dbReference>
<feature type="transmembrane region" description="Helical" evidence="1">
    <location>
        <begin position="173"/>
        <end position="189"/>
    </location>
</feature>
<feature type="transmembrane region" description="Helical" evidence="1">
    <location>
        <begin position="152"/>
        <end position="167"/>
    </location>
</feature>
<keyword evidence="3" id="KW-0808">Transferase</keyword>
<gene>
    <name evidence="3" type="ORF">IM676_03250</name>
</gene>
<keyword evidence="1" id="KW-0472">Membrane</keyword>
<organism evidence="3 4">
    <name type="scientific">Anabaenopsis elenkinii CCIBt3563</name>
    <dbReference type="NCBI Taxonomy" id="2779889"/>
    <lineage>
        <taxon>Bacteria</taxon>
        <taxon>Bacillati</taxon>
        <taxon>Cyanobacteriota</taxon>
        <taxon>Cyanophyceae</taxon>
        <taxon>Nostocales</taxon>
        <taxon>Nodulariaceae</taxon>
        <taxon>Anabaenopsis</taxon>
    </lineage>
</organism>
<name>A0A7S6RGY8_9CYAN</name>
<feature type="transmembrane region" description="Helical" evidence="1">
    <location>
        <begin position="308"/>
        <end position="330"/>
    </location>
</feature>
<proteinExistence type="predicted"/>
<dbReference type="EMBL" id="CP063311">
    <property type="protein sequence ID" value="QOV23352.1"/>
    <property type="molecule type" value="Genomic_DNA"/>
</dbReference>
<feature type="transmembrane region" description="Helical" evidence="1">
    <location>
        <begin position="127"/>
        <end position="145"/>
    </location>
</feature>
<dbReference type="KEGG" id="aee:IM676_03250"/>
<reference evidence="4" key="1">
    <citation type="submission" date="2020-10" db="EMBL/GenBank/DDBJ databases">
        <title>Genome-based taxonomic classification of the species Anabaenopsis elenkinii.</title>
        <authorList>
            <person name="Delbaje E."/>
            <person name="Andreote A.P.D."/>
            <person name="Pellegrinetti T.A."/>
            <person name="Cruz R.B."/>
            <person name="Branco L.H.Z."/>
            <person name="Fiore M.F."/>
        </authorList>
    </citation>
    <scope>NUCLEOTIDE SEQUENCE [LARGE SCALE GENOMIC DNA]</scope>
    <source>
        <strain evidence="4">CCIBt3563</strain>
    </source>
</reference>
<dbReference type="GO" id="GO:0016740">
    <property type="term" value="F:transferase activity"/>
    <property type="evidence" value="ECO:0007669"/>
    <property type="project" value="UniProtKB-KW"/>
</dbReference>
<dbReference type="Pfam" id="PF13231">
    <property type="entry name" value="PMT_2"/>
    <property type="match status" value="1"/>
</dbReference>
<evidence type="ECO:0000313" key="4">
    <source>
        <dbReference type="Proteomes" id="UP000593846"/>
    </source>
</evidence>
<keyword evidence="1" id="KW-0812">Transmembrane</keyword>
<protein>
    <submittedName>
        <fullName evidence="3">Glycosyltransferase family 39 protein</fullName>
    </submittedName>
</protein>
<feature type="transmembrane region" description="Helical" evidence="1">
    <location>
        <begin position="283"/>
        <end position="302"/>
    </location>
</feature>
<dbReference type="RefSeq" id="WP_200988901.1">
    <property type="nucleotide sequence ID" value="NZ_CP063311.1"/>
</dbReference>
<keyword evidence="4" id="KW-1185">Reference proteome</keyword>
<sequence>MRNLFNSRSRLPIIIILFISLPLFFSRGIGVFDDSVYLKIGELITHGILPYRDVFDNKPPGIYYLGALLAWIGNYHWLTSRIFLFIIALCFSLIVHQYTKKLWGHQAGYLVAIIFPTSYVISQGYSFHTEQFCGLFGFLSIILVSDKRKNQVINWFLAGIFINIAFLFKQVGIIYLVAFLLCDILFILFQKVRFVIAVKRLLFLCLGFCLSTLIVFGLIFINGYWQSFYEDVFIGVLPFADNHLNIYNVINLWLKTPVSLLLALIFIPLFNKKILTRVIYSNHLYEFILLFSMGFLSILPTLKINSNTHYLGTSVFGLAIAESILLSYLFDDEPAINKNIKSGLDEINISKNHKNTKLYLITILLIPYILAILWVSKTIIQQNRIYYDLQQMSEIRKILNKYTPPQTQILVLSDLAPRIYYMSGRLPYTRYIYYYFNTKIQIAEALKILETENVPTGIIELGSHSLIDGLSEQKLLDLQEKYLTIEVSTPNSPHLHQTKKIVLISRKFVQENY</sequence>
<evidence type="ECO:0000259" key="2">
    <source>
        <dbReference type="Pfam" id="PF13231"/>
    </source>
</evidence>
<feature type="transmembrane region" description="Helical" evidence="1">
    <location>
        <begin position="201"/>
        <end position="225"/>
    </location>
</feature>
<feature type="transmembrane region" description="Helical" evidence="1">
    <location>
        <begin position="75"/>
        <end position="95"/>
    </location>
</feature>
<keyword evidence="1" id="KW-1133">Transmembrane helix</keyword>
<feature type="transmembrane region" description="Helical" evidence="1">
    <location>
        <begin position="102"/>
        <end position="121"/>
    </location>
</feature>
<evidence type="ECO:0000256" key="1">
    <source>
        <dbReference type="SAM" id="Phobius"/>
    </source>
</evidence>
<dbReference type="AlphaFoldDB" id="A0A7S6RGY8"/>
<feature type="domain" description="Glycosyltransferase RgtA/B/C/D-like" evidence="2">
    <location>
        <begin position="57"/>
        <end position="213"/>
    </location>
</feature>